<name>A0A1J1IPA4_9DIPT</name>
<dbReference type="Proteomes" id="UP000183832">
    <property type="component" value="Unassembled WGS sequence"/>
</dbReference>
<gene>
    <name evidence="1" type="ORF">CLUMA_CG014812</name>
</gene>
<dbReference type="AlphaFoldDB" id="A0A1J1IPA4"/>
<keyword evidence="2" id="KW-1185">Reference proteome</keyword>
<proteinExistence type="predicted"/>
<evidence type="ECO:0000313" key="1">
    <source>
        <dbReference type="EMBL" id="CRL00910.1"/>
    </source>
</evidence>
<organism evidence="1 2">
    <name type="scientific">Clunio marinus</name>
    <dbReference type="NCBI Taxonomy" id="568069"/>
    <lineage>
        <taxon>Eukaryota</taxon>
        <taxon>Metazoa</taxon>
        <taxon>Ecdysozoa</taxon>
        <taxon>Arthropoda</taxon>
        <taxon>Hexapoda</taxon>
        <taxon>Insecta</taxon>
        <taxon>Pterygota</taxon>
        <taxon>Neoptera</taxon>
        <taxon>Endopterygota</taxon>
        <taxon>Diptera</taxon>
        <taxon>Nematocera</taxon>
        <taxon>Chironomoidea</taxon>
        <taxon>Chironomidae</taxon>
        <taxon>Clunio</taxon>
    </lineage>
</organism>
<reference evidence="1 2" key="1">
    <citation type="submission" date="2015-04" db="EMBL/GenBank/DDBJ databases">
        <authorList>
            <person name="Syromyatnikov M.Y."/>
            <person name="Popov V.N."/>
        </authorList>
    </citation>
    <scope>NUCLEOTIDE SEQUENCE [LARGE SCALE GENOMIC DNA]</scope>
</reference>
<feature type="non-terminal residue" evidence="1">
    <location>
        <position position="67"/>
    </location>
</feature>
<evidence type="ECO:0000313" key="2">
    <source>
        <dbReference type="Proteomes" id="UP000183832"/>
    </source>
</evidence>
<sequence length="67" mass="7781">MVVASRHGTSSTLECDKTFLYVVCHVVSQQATRYSVKTHKQRMRYVPKIISEKRISKRKKHDTTEAT</sequence>
<accession>A0A1J1IPA4</accession>
<protein>
    <submittedName>
        <fullName evidence="1">CLUMA_CG014812, isoform A</fullName>
    </submittedName>
</protein>
<dbReference type="EMBL" id="CVRI01000055">
    <property type="protein sequence ID" value="CRL00910.1"/>
    <property type="molecule type" value="Genomic_DNA"/>
</dbReference>